<protein>
    <submittedName>
        <fullName evidence="2">Putative metallo-dependent phosphatase protein</fullName>
    </submittedName>
</protein>
<evidence type="ECO:0000256" key="1">
    <source>
        <dbReference type="SAM" id="MobiDB-lite"/>
    </source>
</evidence>
<sequence>MSAPNAGRQSPDPERLTDAQQKGAQSAPNDLGAGPDKGSKQASEDQKSGLSSNPTHVLAKHAEETTSKK</sequence>
<proteinExistence type="predicted"/>
<feature type="compositionally biased region" description="Basic and acidic residues" evidence="1">
    <location>
        <begin position="37"/>
        <end position="47"/>
    </location>
</feature>
<dbReference type="OMA" id="YETRPGQ"/>
<accession>R1GDG2</accession>
<dbReference type="AlphaFoldDB" id="R1GDG2"/>
<dbReference type="KEGG" id="npa:UCRNP2_7002"/>
<dbReference type="Proteomes" id="UP000013521">
    <property type="component" value="Unassembled WGS sequence"/>
</dbReference>
<gene>
    <name evidence="2" type="ORF">UCRNP2_7002</name>
</gene>
<name>R1GDG2_BOTPV</name>
<dbReference type="eggNOG" id="ENOG502SZKE">
    <property type="taxonomic scope" value="Eukaryota"/>
</dbReference>
<dbReference type="OrthoDB" id="5375886at2759"/>
<reference evidence="3" key="1">
    <citation type="journal article" date="2013" name="Genome Announc.">
        <title>Draft genome sequence of Neofusicoccum parvum isolate UCR-NP2, a fungal vascular pathogen associated with grapevine cankers.</title>
        <authorList>
            <person name="Blanco-Ulate B."/>
            <person name="Rolshausen P."/>
            <person name="Cantu D."/>
        </authorList>
    </citation>
    <scope>NUCLEOTIDE SEQUENCE [LARGE SCALE GENOMIC DNA]</scope>
    <source>
        <strain evidence="3">UCR-NP2</strain>
    </source>
</reference>
<feature type="compositionally biased region" description="Basic and acidic residues" evidence="1">
    <location>
        <begin position="60"/>
        <end position="69"/>
    </location>
</feature>
<evidence type="ECO:0000313" key="2">
    <source>
        <dbReference type="EMBL" id="EOD46291.1"/>
    </source>
</evidence>
<feature type="compositionally biased region" description="Polar residues" evidence="1">
    <location>
        <begin position="18"/>
        <end position="28"/>
    </location>
</feature>
<feature type="region of interest" description="Disordered" evidence="1">
    <location>
        <begin position="1"/>
        <end position="69"/>
    </location>
</feature>
<dbReference type="EMBL" id="KB916472">
    <property type="protein sequence ID" value="EOD46291.1"/>
    <property type="molecule type" value="Genomic_DNA"/>
</dbReference>
<evidence type="ECO:0000313" key="3">
    <source>
        <dbReference type="Proteomes" id="UP000013521"/>
    </source>
</evidence>
<organism evidence="2 3">
    <name type="scientific">Botryosphaeria parva (strain UCR-NP2)</name>
    <name type="common">Grapevine canker fungus</name>
    <name type="synonym">Neofusicoccum parvum</name>
    <dbReference type="NCBI Taxonomy" id="1287680"/>
    <lineage>
        <taxon>Eukaryota</taxon>
        <taxon>Fungi</taxon>
        <taxon>Dikarya</taxon>
        <taxon>Ascomycota</taxon>
        <taxon>Pezizomycotina</taxon>
        <taxon>Dothideomycetes</taxon>
        <taxon>Dothideomycetes incertae sedis</taxon>
        <taxon>Botryosphaeriales</taxon>
        <taxon>Botryosphaeriaceae</taxon>
        <taxon>Neofusicoccum</taxon>
    </lineage>
</organism>
<dbReference type="HOGENOM" id="CLU_182434_1_0_1"/>
<dbReference type="STRING" id="1287680.R1GDG2"/>